<dbReference type="OrthoDB" id="9801899at2"/>
<gene>
    <name evidence="6" type="ORF">BKP45_05775</name>
</gene>
<dbReference type="Gene3D" id="3.90.550.10">
    <property type="entry name" value="Spore Coat Polysaccharide Biosynthesis Protein SpsA, Chain A"/>
    <property type="match status" value="1"/>
</dbReference>
<evidence type="ECO:0000256" key="1">
    <source>
        <dbReference type="ARBA" id="ARBA00007274"/>
    </source>
</evidence>
<dbReference type="CDD" id="cd04181">
    <property type="entry name" value="NTP_transferase"/>
    <property type="match status" value="1"/>
</dbReference>
<protein>
    <recommendedName>
        <fullName evidence="8">Nucleotidyltransferase</fullName>
    </recommendedName>
</protein>
<dbReference type="GO" id="GO:0005975">
    <property type="term" value="P:carbohydrate metabolic process"/>
    <property type="evidence" value="ECO:0007669"/>
    <property type="project" value="InterPro"/>
</dbReference>
<dbReference type="EMBL" id="MLQS01000001">
    <property type="protein sequence ID" value="OIJ22178.1"/>
    <property type="molecule type" value="Genomic_DNA"/>
</dbReference>
<sequence>MKGVIMAGGKGTRLRPLTCNIPKPMVPLVHKPVMEYSIELLKKYGITEIGVTLQYLPDVIKDYFGDGRRHGVNLHYFYETTPLGTAGSIKNAEEFLDERFIVISGDGLTDFNLAKGIKFHEEKSALTTIFMKPVDFPQEFGVVMTNENDEIIRFLEKPSWNEVFSDTVNTGIYVLEPEILQYLEEGIPTDFSHDLFPFLMKEKKAIYGYKAEGYWSDVGNLGTYRQTQFDMLNKKVNVRLPGKEIKKGIWVGKDVIVEEGVHLNGPLSIGDGTVIRTGAKVECNTIIGSDSILSTNCSLKQSILWNDIYVGDSSELRGTTICKGTKLEYSVSLFEASVVGEHCILASNSVIKPEVKVWPNKGIEEEAIVHTSLIWGKKVTKSLFNGRGISGLANVEITPDFIARLAAAYGAILPHGGKIILGSDSYSITNLIKSSFQTGVLSAGIHTVDIGNTIGPVVRYLVENGEVIGGVYFRFVNRNNEKQISLEFYDQNGYPISAIVERKIENAFWQEDYRRASFDRIGISTVMKNSEVNYIQRLISFVRVNQIRKAKVKVVIDYDQCKHFYFIDRLLKELNCEIYKAPKNKTVVEVAKYVKRIKADIGILIGETGEYLKIVSDDGTILEEETILALYVMLHFYRNKGGIMAIPIHGNSEIESLANRLGGEIIRTKANPRSIMKQDGTVFNFLFDAQYAFIHVLEIIVLKRKAISEITKHLPCVSLSRESVPCPKTAKGLVMRMLIQENSSKNIELLDGIKVYHPEGGWTLILPDNEKPIFTIYSQAKDIKDAKLLSSNYVKKIRNFQKF</sequence>
<dbReference type="InterPro" id="IPR050486">
    <property type="entry name" value="Mannose-1P_guanyltransferase"/>
</dbReference>
<dbReference type="Gene3D" id="2.160.10.10">
    <property type="entry name" value="Hexapeptide repeat proteins"/>
    <property type="match status" value="1"/>
</dbReference>
<reference evidence="6 7" key="1">
    <citation type="submission" date="2016-10" db="EMBL/GenBank/DDBJ databases">
        <title>Draft genome sequences of four alkaliphilic bacteria belonging to the Anaerobacillus genus.</title>
        <authorList>
            <person name="Bassil N.M."/>
            <person name="Lloyd J.R."/>
        </authorList>
    </citation>
    <scope>NUCLEOTIDE SEQUENCE [LARGE SCALE GENOMIC DNA]</scope>
    <source>
        <strain evidence="6 7">DSM 22531</strain>
    </source>
</reference>
<dbReference type="RefSeq" id="WP_071388740.1">
    <property type="nucleotide sequence ID" value="NZ_MLQS01000001.1"/>
</dbReference>
<accession>A0A1S2MBM4</accession>
<dbReference type="SUPFAM" id="SSF53738">
    <property type="entry name" value="Phosphoglucomutase, first 3 domains"/>
    <property type="match status" value="2"/>
</dbReference>
<evidence type="ECO:0000259" key="3">
    <source>
        <dbReference type="Pfam" id="PF00483"/>
    </source>
</evidence>
<feature type="domain" description="Nucleotidyl transferase" evidence="3">
    <location>
        <begin position="2"/>
        <end position="228"/>
    </location>
</feature>
<dbReference type="Gene3D" id="3.40.120.10">
    <property type="entry name" value="Alpha-D-Glucose-1,6-Bisphosphate, subunit A, domain 3"/>
    <property type="match status" value="3"/>
</dbReference>
<comment type="similarity">
    <text evidence="1">Belongs to the transferase hexapeptide repeat family.</text>
</comment>
<feature type="domain" description="Alpha-D-phosphohexomutase alpha/beta/alpha" evidence="4">
    <location>
        <begin position="382"/>
        <end position="513"/>
    </location>
</feature>
<name>A0A1S2MBM4_9BACI</name>
<dbReference type="SUPFAM" id="SSF51161">
    <property type="entry name" value="Trimeric LpxA-like enzymes"/>
    <property type="match status" value="1"/>
</dbReference>
<dbReference type="InterPro" id="IPR016055">
    <property type="entry name" value="A-D-PHexomutase_a/b/a-I/II/III"/>
</dbReference>
<dbReference type="Pfam" id="PF02878">
    <property type="entry name" value="PGM_PMM_I"/>
    <property type="match status" value="1"/>
</dbReference>
<organism evidence="6 7">
    <name type="scientific">Anaerobacillus alkalidiazotrophicus</name>
    <dbReference type="NCBI Taxonomy" id="472963"/>
    <lineage>
        <taxon>Bacteria</taxon>
        <taxon>Bacillati</taxon>
        <taxon>Bacillota</taxon>
        <taxon>Bacilli</taxon>
        <taxon>Bacillales</taxon>
        <taxon>Bacillaceae</taxon>
        <taxon>Anaerobacillus</taxon>
    </lineage>
</organism>
<dbReference type="STRING" id="472963.BKP45_05775"/>
<dbReference type="AlphaFoldDB" id="A0A1S2MBM4"/>
<dbReference type="InterPro" id="IPR056729">
    <property type="entry name" value="GMPPB_C"/>
</dbReference>
<dbReference type="SUPFAM" id="SSF53448">
    <property type="entry name" value="Nucleotide-diphospho-sugar transferases"/>
    <property type="match status" value="1"/>
</dbReference>
<dbReference type="Pfam" id="PF25087">
    <property type="entry name" value="GMPPB_C"/>
    <property type="match status" value="1"/>
</dbReference>
<evidence type="ECO:0008006" key="8">
    <source>
        <dbReference type="Google" id="ProtNLM"/>
    </source>
</evidence>
<evidence type="ECO:0000259" key="4">
    <source>
        <dbReference type="Pfam" id="PF02878"/>
    </source>
</evidence>
<comment type="caution">
    <text evidence="6">The sequence shown here is derived from an EMBL/GenBank/DDBJ whole genome shotgun (WGS) entry which is preliminary data.</text>
</comment>
<dbReference type="InterPro" id="IPR011004">
    <property type="entry name" value="Trimer_LpxA-like_sf"/>
</dbReference>
<comment type="similarity">
    <text evidence="2">Belongs to the phosphohexose mutase family.</text>
</comment>
<dbReference type="InterPro" id="IPR029044">
    <property type="entry name" value="Nucleotide-diphossugar_trans"/>
</dbReference>
<evidence type="ECO:0000259" key="5">
    <source>
        <dbReference type="Pfam" id="PF25087"/>
    </source>
</evidence>
<dbReference type="PANTHER" id="PTHR22572">
    <property type="entry name" value="SUGAR-1-PHOSPHATE GUANYL TRANSFERASE"/>
    <property type="match status" value="1"/>
</dbReference>
<evidence type="ECO:0000256" key="2">
    <source>
        <dbReference type="ARBA" id="ARBA00010231"/>
    </source>
</evidence>
<dbReference type="Proteomes" id="UP000180057">
    <property type="component" value="Unassembled WGS sequence"/>
</dbReference>
<dbReference type="SUPFAM" id="SSF55957">
    <property type="entry name" value="Phosphoglucomutase, C-terminal domain"/>
    <property type="match status" value="1"/>
</dbReference>
<dbReference type="InterPro" id="IPR005835">
    <property type="entry name" value="NTP_transferase_dom"/>
</dbReference>
<evidence type="ECO:0000313" key="6">
    <source>
        <dbReference type="EMBL" id="OIJ22178.1"/>
    </source>
</evidence>
<dbReference type="Pfam" id="PF00483">
    <property type="entry name" value="NTP_transferase"/>
    <property type="match status" value="1"/>
</dbReference>
<proteinExistence type="inferred from homology"/>
<feature type="domain" description="Mannose-1-phosphate guanyltransferase C-terminal" evidence="5">
    <location>
        <begin position="264"/>
        <end position="367"/>
    </location>
</feature>
<evidence type="ECO:0000313" key="7">
    <source>
        <dbReference type="Proteomes" id="UP000180057"/>
    </source>
</evidence>
<dbReference type="Gene3D" id="3.30.310.50">
    <property type="entry name" value="Alpha-D-phosphohexomutase, C-terminal domain"/>
    <property type="match status" value="1"/>
</dbReference>
<dbReference type="GO" id="GO:0016868">
    <property type="term" value="F:intramolecular phosphotransferase activity"/>
    <property type="evidence" value="ECO:0007669"/>
    <property type="project" value="InterPro"/>
</dbReference>
<keyword evidence="7" id="KW-1185">Reference proteome</keyword>
<dbReference type="InterPro" id="IPR036900">
    <property type="entry name" value="A-D-PHexomutase_C_sf"/>
</dbReference>
<dbReference type="InterPro" id="IPR005844">
    <property type="entry name" value="A-D-PHexomutase_a/b/a-I"/>
</dbReference>